<dbReference type="Pfam" id="PF13560">
    <property type="entry name" value="HTH_31"/>
    <property type="match status" value="2"/>
</dbReference>
<dbReference type="InterPro" id="IPR001387">
    <property type="entry name" value="Cro/C1-type_HTH"/>
</dbReference>
<evidence type="ECO:0000313" key="3">
    <source>
        <dbReference type="EMBL" id="SIT43482.1"/>
    </source>
</evidence>
<dbReference type="Proteomes" id="UP000187012">
    <property type="component" value="Unassembled WGS sequence"/>
</dbReference>
<protein>
    <submittedName>
        <fullName evidence="3">Putative DNA-binding protein</fullName>
    </submittedName>
</protein>
<reference evidence="3 4" key="1">
    <citation type="submission" date="2016-12" db="EMBL/GenBank/DDBJ databases">
        <authorList>
            <person name="Song W.-J."/>
            <person name="Kurnit D.M."/>
        </authorList>
    </citation>
    <scope>NUCLEOTIDE SEQUENCE [LARGE SCALE GENOMIC DNA]</scope>
    <source>
        <strain evidence="3 4">STM7296</strain>
    </source>
</reference>
<dbReference type="SUPFAM" id="SSF47413">
    <property type="entry name" value="lambda repressor-like DNA-binding domains"/>
    <property type="match status" value="2"/>
</dbReference>
<proteinExistence type="predicted"/>
<dbReference type="PANTHER" id="PTHR46797:SF1">
    <property type="entry name" value="METHYLPHOSPHONATE SYNTHASE"/>
    <property type="match status" value="1"/>
</dbReference>
<dbReference type="EMBL" id="CYGX02000043">
    <property type="protein sequence ID" value="SIT43482.1"/>
    <property type="molecule type" value="Genomic_DNA"/>
</dbReference>
<organism evidence="3 4">
    <name type="scientific">Paraburkholderia ribeironis</name>
    <dbReference type="NCBI Taxonomy" id="1247936"/>
    <lineage>
        <taxon>Bacteria</taxon>
        <taxon>Pseudomonadati</taxon>
        <taxon>Pseudomonadota</taxon>
        <taxon>Betaproteobacteria</taxon>
        <taxon>Burkholderiales</taxon>
        <taxon>Burkholderiaceae</taxon>
        <taxon>Paraburkholderia</taxon>
    </lineage>
</organism>
<dbReference type="SMART" id="SM00530">
    <property type="entry name" value="HTH_XRE"/>
    <property type="match status" value="2"/>
</dbReference>
<dbReference type="OrthoDB" id="9096238at2"/>
<sequence>MPKLHEAATVGLSERLQTIRKRKGLSQDQLAARASLVRTNLADIEQGRRVNPRLSTLLRLAEALEVDVVDFFCDRATDRQQPSDTDATTRVIANVKRLRSEASLSQEALSLKAHRFRTYVGRLENGSANPMVVDLLELAAALDASISDLFQDANSSKDDQPPPSAPG</sequence>
<feature type="domain" description="HTH cro/C1-type" evidence="2">
    <location>
        <begin position="95"/>
        <end position="149"/>
    </location>
</feature>
<dbReference type="InterPro" id="IPR010982">
    <property type="entry name" value="Lambda_DNA-bd_dom_sf"/>
</dbReference>
<dbReference type="InterPro" id="IPR050807">
    <property type="entry name" value="TransReg_Diox_bact_type"/>
</dbReference>
<dbReference type="CDD" id="cd00093">
    <property type="entry name" value="HTH_XRE"/>
    <property type="match status" value="2"/>
</dbReference>
<feature type="domain" description="HTH cro/C1-type" evidence="2">
    <location>
        <begin position="16"/>
        <end position="71"/>
    </location>
</feature>
<dbReference type="GO" id="GO:0003677">
    <property type="term" value="F:DNA binding"/>
    <property type="evidence" value="ECO:0007669"/>
    <property type="project" value="UniProtKB-KW"/>
</dbReference>
<dbReference type="PROSITE" id="PS50943">
    <property type="entry name" value="HTH_CROC1"/>
    <property type="match status" value="2"/>
</dbReference>
<dbReference type="Gene3D" id="1.10.260.40">
    <property type="entry name" value="lambda repressor-like DNA-binding domains"/>
    <property type="match status" value="2"/>
</dbReference>
<dbReference type="GO" id="GO:0003700">
    <property type="term" value="F:DNA-binding transcription factor activity"/>
    <property type="evidence" value="ECO:0007669"/>
    <property type="project" value="TreeGrafter"/>
</dbReference>
<dbReference type="PANTHER" id="PTHR46797">
    <property type="entry name" value="HTH-TYPE TRANSCRIPTIONAL REGULATOR"/>
    <property type="match status" value="1"/>
</dbReference>
<dbReference type="RefSeq" id="WP_094781137.1">
    <property type="nucleotide sequence ID" value="NZ_CYGX02000043.1"/>
</dbReference>
<accession>A0A1N7S845</accession>
<evidence type="ECO:0000256" key="1">
    <source>
        <dbReference type="ARBA" id="ARBA00023125"/>
    </source>
</evidence>
<dbReference type="AlphaFoldDB" id="A0A1N7S845"/>
<evidence type="ECO:0000313" key="4">
    <source>
        <dbReference type="Proteomes" id="UP000187012"/>
    </source>
</evidence>
<name>A0A1N7S845_9BURK</name>
<gene>
    <name evidence="3" type="ORF">BN2475_430006</name>
</gene>
<dbReference type="STRING" id="1247936.BN2475_430006"/>
<keyword evidence="4" id="KW-1185">Reference proteome</keyword>
<evidence type="ECO:0000259" key="2">
    <source>
        <dbReference type="PROSITE" id="PS50943"/>
    </source>
</evidence>
<keyword evidence="1 3" id="KW-0238">DNA-binding</keyword>
<dbReference type="GO" id="GO:0005829">
    <property type="term" value="C:cytosol"/>
    <property type="evidence" value="ECO:0007669"/>
    <property type="project" value="TreeGrafter"/>
</dbReference>